<dbReference type="PANTHER" id="PTHR37490">
    <property type="entry name" value="EXPRESSED PROTEIN"/>
    <property type="match status" value="1"/>
</dbReference>
<dbReference type="Proteomes" id="UP001056384">
    <property type="component" value="Chromosome 6"/>
</dbReference>
<protein>
    <submittedName>
        <fullName evidence="1">Uncharacterized protein</fullName>
    </submittedName>
</protein>
<name>A0A9Q9EKT9_9PEZI</name>
<organism evidence="1 2">
    <name type="scientific">Septoria linicola</name>
    <dbReference type="NCBI Taxonomy" id="215465"/>
    <lineage>
        <taxon>Eukaryota</taxon>
        <taxon>Fungi</taxon>
        <taxon>Dikarya</taxon>
        <taxon>Ascomycota</taxon>
        <taxon>Pezizomycotina</taxon>
        <taxon>Dothideomycetes</taxon>
        <taxon>Dothideomycetidae</taxon>
        <taxon>Mycosphaerellales</taxon>
        <taxon>Mycosphaerellaceae</taxon>
        <taxon>Septoria</taxon>
    </lineage>
</organism>
<keyword evidence="2" id="KW-1185">Reference proteome</keyword>
<accession>A0A9Q9EKT9</accession>
<dbReference type="PANTHER" id="PTHR37490:SF3">
    <property type="entry name" value="DUF3431 DOMAIN CONTAINING PROTEIN"/>
    <property type="match status" value="1"/>
</dbReference>
<evidence type="ECO:0000313" key="2">
    <source>
        <dbReference type="Proteomes" id="UP001056384"/>
    </source>
</evidence>
<sequence length="368" mass="41223">MKRITRKYLSYAQVLVFAFLLAFVLLLNLQPGKQEKRYAWTKVHYRTTAKELPAPRGRCPRLAGSTTPALVVARVIADGADTRWLTNLASLYHLCIYSVDAQPTPRSSFLQVPANRGHEAMPYLTFLIDNYDAIPEAGAVFVHGSRFAWHNDAPEYDNAVLLKALNMSSALEHNGYANLRCDWSASTCSPKESPPQGSLETLFTSRMQPWSRRAVSDAALPGALQMLFQNPDAENPSQTLLARSDAVRAQCCAQFAVSRANIWRHSRDEYIALRQWLLDEGAAPSDDRVAGRILSYVWHILFLASPDEHISLERLNAQTCPSAEDCYCRLYGRCNLKNCHSPGRCGGQYVVPPGFRLPEDWEQLHGAL</sequence>
<proteinExistence type="predicted"/>
<reference evidence="1" key="1">
    <citation type="submission" date="2022-06" db="EMBL/GenBank/DDBJ databases">
        <title>Complete genome sequences of two strains of the flax pathogen Septoria linicola.</title>
        <authorList>
            <person name="Lapalu N."/>
            <person name="Simon A."/>
            <person name="Demenou B."/>
            <person name="Paumier D."/>
            <person name="Guillot M.-P."/>
            <person name="Gout L."/>
            <person name="Valade R."/>
        </authorList>
    </citation>
    <scope>NUCLEOTIDE SEQUENCE</scope>
    <source>
        <strain evidence="1">SE15195</strain>
    </source>
</reference>
<dbReference type="EMBL" id="CP099423">
    <property type="protein sequence ID" value="USW54405.1"/>
    <property type="molecule type" value="Genomic_DNA"/>
</dbReference>
<dbReference type="InterPro" id="IPR021838">
    <property type="entry name" value="DUF3431"/>
</dbReference>
<dbReference type="Pfam" id="PF11913">
    <property type="entry name" value="DUF3431"/>
    <property type="match status" value="1"/>
</dbReference>
<gene>
    <name evidence="1" type="ORF">Slin15195_G077240</name>
</gene>
<dbReference type="OrthoDB" id="426718at2759"/>
<dbReference type="AlphaFoldDB" id="A0A9Q9EKT9"/>
<evidence type="ECO:0000313" key="1">
    <source>
        <dbReference type="EMBL" id="USW54405.1"/>
    </source>
</evidence>